<evidence type="ECO:0000313" key="4">
    <source>
        <dbReference type="EMBL" id="CAB4653638.1"/>
    </source>
</evidence>
<accession>A0A6J6KXN4</accession>
<dbReference type="PRINTS" id="PR01165">
    <property type="entry name" value="CYCOXIDASEI"/>
</dbReference>
<feature type="transmembrane region" description="Helical" evidence="2">
    <location>
        <begin position="71"/>
        <end position="92"/>
    </location>
</feature>
<evidence type="ECO:0000256" key="1">
    <source>
        <dbReference type="SAM" id="MobiDB-lite"/>
    </source>
</evidence>
<protein>
    <submittedName>
        <fullName evidence="4">Unannotated protein</fullName>
    </submittedName>
</protein>
<dbReference type="GO" id="GO:0022904">
    <property type="term" value="P:respiratory electron transport chain"/>
    <property type="evidence" value="ECO:0007669"/>
    <property type="project" value="TreeGrafter"/>
</dbReference>
<feature type="domain" description="Cytochrome oxidase subunit I profile" evidence="3">
    <location>
        <begin position="58"/>
        <end position="552"/>
    </location>
</feature>
<dbReference type="AlphaFoldDB" id="A0A6J6KXN4"/>
<dbReference type="GO" id="GO:0015990">
    <property type="term" value="P:electron transport coupled proton transport"/>
    <property type="evidence" value="ECO:0007669"/>
    <property type="project" value="TreeGrafter"/>
</dbReference>
<reference evidence="4" key="1">
    <citation type="submission" date="2020-05" db="EMBL/GenBank/DDBJ databases">
        <authorList>
            <person name="Chiriac C."/>
            <person name="Salcher M."/>
            <person name="Ghai R."/>
            <person name="Kavagutti S V."/>
        </authorList>
    </citation>
    <scope>NUCLEOTIDE SEQUENCE</scope>
</reference>
<feature type="transmembrane region" description="Helical" evidence="2">
    <location>
        <begin position="112"/>
        <end position="137"/>
    </location>
</feature>
<dbReference type="InterPro" id="IPR000883">
    <property type="entry name" value="Cyt_C_Oxase_1"/>
</dbReference>
<feature type="transmembrane region" description="Helical" evidence="2">
    <location>
        <begin position="305"/>
        <end position="323"/>
    </location>
</feature>
<evidence type="ECO:0000259" key="3">
    <source>
        <dbReference type="PROSITE" id="PS50855"/>
    </source>
</evidence>
<dbReference type="GO" id="GO:0020037">
    <property type="term" value="F:heme binding"/>
    <property type="evidence" value="ECO:0007669"/>
    <property type="project" value="InterPro"/>
</dbReference>
<gene>
    <name evidence="4" type="ORF">UFOPK2214_00768</name>
</gene>
<dbReference type="SUPFAM" id="SSF81442">
    <property type="entry name" value="Cytochrome c oxidase subunit I-like"/>
    <property type="match status" value="1"/>
</dbReference>
<dbReference type="Pfam" id="PF00115">
    <property type="entry name" value="COX1"/>
    <property type="match status" value="1"/>
</dbReference>
<feature type="region of interest" description="Disordered" evidence="1">
    <location>
        <begin position="23"/>
        <end position="45"/>
    </location>
</feature>
<feature type="transmembrane region" description="Helical" evidence="2">
    <location>
        <begin position="377"/>
        <end position="397"/>
    </location>
</feature>
<organism evidence="4">
    <name type="scientific">freshwater metagenome</name>
    <dbReference type="NCBI Taxonomy" id="449393"/>
    <lineage>
        <taxon>unclassified sequences</taxon>
        <taxon>metagenomes</taxon>
        <taxon>ecological metagenomes</taxon>
    </lineage>
</organism>
<evidence type="ECO:0000256" key="2">
    <source>
        <dbReference type="SAM" id="Phobius"/>
    </source>
</evidence>
<feature type="transmembrane region" description="Helical" evidence="2">
    <location>
        <begin position="149"/>
        <end position="172"/>
    </location>
</feature>
<feature type="transmembrane region" description="Helical" evidence="2">
    <location>
        <begin position="270"/>
        <end position="293"/>
    </location>
</feature>
<dbReference type="Gene3D" id="1.20.210.10">
    <property type="entry name" value="Cytochrome c oxidase-like, subunit I domain"/>
    <property type="match status" value="1"/>
</dbReference>
<feature type="transmembrane region" description="Helical" evidence="2">
    <location>
        <begin position="488"/>
        <end position="514"/>
    </location>
</feature>
<dbReference type="EMBL" id="CAEZWJ010000018">
    <property type="protein sequence ID" value="CAB4653638.1"/>
    <property type="molecule type" value="Genomic_DNA"/>
</dbReference>
<feature type="transmembrane region" description="Helical" evidence="2">
    <location>
        <begin position="447"/>
        <end position="468"/>
    </location>
</feature>
<name>A0A6J6KXN4_9ZZZZ</name>
<dbReference type="PANTHER" id="PTHR10422">
    <property type="entry name" value="CYTOCHROME C OXIDASE SUBUNIT 1"/>
    <property type="match status" value="1"/>
</dbReference>
<keyword evidence="2" id="KW-1133">Transmembrane helix</keyword>
<keyword evidence="2" id="KW-0472">Membrane</keyword>
<dbReference type="GO" id="GO:0016020">
    <property type="term" value="C:membrane"/>
    <property type="evidence" value="ECO:0007669"/>
    <property type="project" value="InterPro"/>
</dbReference>
<sequence length="568" mass="58597">MGAVVSVRALHLGEITPEVRKGYGVSPGDHPKMTTNDTHVGASTKSSSSSVVASVGQWVTSSDHKKIGRLFIGWSLVHAIEVAVIGIIFGLERMSPSSMQIFDGDAALQLSWLFRHVLVLGLVAPLFIGIAIAVVPMQVGSKAISFPRLAQYGFWAWFFGSGLVLISLIANGGPNGGNADMGDLFLLGVGLLIVGLLSASLSVATTILTSRAPGMSLDMIPAFSWSALIASIATLLTLPVAISSVIYLYVDHTYAQNAFGGGKGIETWLGWVYSAPQTLVFVIMAFGVLAEIAPVVARVRQPLRPVVLGGIALISAATIGAVTQTNHVLDLSGTNGDKLSSTVLFLLTNGLPLLGMLVAVAVAMLSFKEGKPSVNAAFAFSILGVLMILAGATGAFVGNVKDAGLQGTSFSEGITLYLAYGGVLVALGALTHWAPKLWGVVLDDKKVLGLAGLGLIGTVLSSLPLYIAGFADQPANVVNGFEYGGPVALWNVLAAAGSALIALVVLAYVGLLVAAVRAGAGAKDDPWDAHTLEWSIPSPAPANNFASLATVSSSEPLLDAKPSQEVPA</sequence>
<dbReference type="GO" id="GO:0009060">
    <property type="term" value="P:aerobic respiration"/>
    <property type="evidence" value="ECO:0007669"/>
    <property type="project" value="InterPro"/>
</dbReference>
<proteinExistence type="predicted"/>
<dbReference type="InterPro" id="IPR036927">
    <property type="entry name" value="Cyt_c_oxase-like_su1_sf"/>
</dbReference>
<feature type="transmembrane region" description="Helical" evidence="2">
    <location>
        <begin position="417"/>
        <end position="435"/>
    </location>
</feature>
<dbReference type="GO" id="GO:0004129">
    <property type="term" value="F:cytochrome-c oxidase activity"/>
    <property type="evidence" value="ECO:0007669"/>
    <property type="project" value="InterPro"/>
</dbReference>
<keyword evidence="2" id="KW-0812">Transmembrane</keyword>
<feature type="transmembrane region" description="Helical" evidence="2">
    <location>
        <begin position="343"/>
        <end position="365"/>
    </location>
</feature>
<dbReference type="InterPro" id="IPR023616">
    <property type="entry name" value="Cyt_c_oxase-like_su1_dom"/>
</dbReference>
<feature type="transmembrane region" description="Helical" evidence="2">
    <location>
        <begin position="184"/>
        <end position="210"/>
    </location>
</feature>
<dbReference type="PANTHER" id="PTHR10422:SF29">
    <property type="entry name" value="CYTOCHROME C OXIDASE SUBUNIT 1 HOMOLOG, BACTEROID"/>
    <property type="match status" value="1"/>
</dbReference>
<feature type="transmembrane region" description="Helical" evidence="2">
    <location>
        <begin position="222"/>
        <end position="250"/>
    </location>
</feature>
<dbReference type="PROSITE" id="PS50855">
    <property type="entry name" value="COX1"/>
    <property type="match status" value="1"/>
</dbReference>